<protein>
    <recommendedName>
        <fullName evidence="4">Cys-tRNA(Pro)/Cys-tRNA(Cys) deacylase</fullName>
        <ecNumber evidence="4">4.2.-.-</ecNumber>
    </recommendedName>
</protein>
<keyword evidence="2 4" id="KW-0648">Protein biosynthesis</keyword>
<proteinExistence type="inferred from homology"/>
<dbReference type="GO" id="GO:0006412">
    <property type="term" value="P:translation"/>
    <property type="evidence" value="ECO:0007669"/>
    <property type="project" value="UniProtKB-KW"/>
</dbReference>
<evidence type="ECO:0000256" key="4">
    <source>
        <dbReference type="PIRNR" id="PIRNR006181"/>
    </source>
</evidence>
<dbReference type="PANTHER" id="PTHR30411:SF0">
    <property type="entry name" value="CYS-TRNA(PRO)_CYS-TRNA(CYS) DEACYLASE YBAK"/>
    <property type="match status" value="1"/>
</dbReference>
<comment type="similarity">
    <text evidence="1 4">Belongs to the prolyl-tRNA editing family. YbaK/EbsC subfamily.</text>
</comment>
<dbReference type="InterPro" id="IPR036754">
    <property type="entry name" value="YbaK/aa-tRNA-synt-asso_dom_sf"/>
</dbReference>
<reference evidence="7" key="1">
    <citation type="submission" date="2015-01" db="EMBL/GenBank/DDBJ databases">
        <title>Draft genome sequence of Rhodococcus pyridinivorans strain KG-16, a hydrocarbon-degrading bacterium.</title>
        <authorList>
            <person name="Aggarwal R.K."/>
            <person name="Dawar C."/>
        </authorList>
    </citation>
    <scope>NUCLEOTIDE SEQUENCE [LARGE SCALE GENOMIC DNA]</scope>
    <source>
        <strain evidence="7">KG-16</strain>
    </source>
</reference>
<dbReference type="SUPFAM" id="SSF55826">
    <property type="entry name" value="YbaK/ProRS associated domain"/>
    <property type="match status" value="1"/>
</dbReference>
<dbReference type="Gene3D" id="3.90.960.10">
    <property type="entry name" value="YbaK/aminoacyl-tRNA synthetase-associated domain"/>
    <property type="match status" value="1"/>
</dbReference>
<dbReference type="AlphaFoldDB" id="A0A0V9UMJ1"/>
<comment type="caution">
    <text evidence="6">The sequence shown here is derived from an EMBL/GenBank/DDBJ whole genome shotgun (WGS) entry which is preliminary data.</text>
</comment>
<dbReference type="Proteomes" id="UP000053060">
    <property type="component" value="Unassembled WGS sequence"/>
</dbReference>
<keyword evidence="6" id="KW-0436">Ligase</keyword>
<dbReference type="PATRIC" id="fig|1441730.3.peg.1610"/>
<dbReference type="GO" id="GO:0016829">
    <property type="term" value="F:lyase activity"/>
    <property type="evidence" value="ECO:0007669"/>
    <property type="project" value="UniProtKB-KW"/>
</dbReference>
<dbReference type="PIRSF" id="PIRSF006181">
    <property type="entry name" value="EbsC_YbaK"/>
    <property type="match status" value="1"/>
</dbReference>
<name>A0A0V9UMJ1_9NOCA</name>
<dbReference type="NCBIfam" id="TIGR00011">
    <property type="entry name" value="YbaK_EbsC"/>
    <property type="match status" value="1"/>
</dbReference>
<sequence>MASTSTPATVLLKREKVAHRVHEYAHDPRSSSFGAEAVEELGTHLGVSAEQIFKTLVVSLSDGKLAVAVIPVPATLSLKAAAGALGGGKAVMADHTAAERATGYVVGGISPLGQRKRLRTVIDVSAEQWDRVLCSAGRRGLEIELDPHDLIRLTDAVVAPITAGP</sequence>
<dbReference type="GO" id="GO:0004812">
    <property type="term" value="F:aminoacyl-tRNA ligase activity"/>
    <property type="evidence" value="ECO:0007669"/>
    <property type="project" value="UniProtKB-KW"/>
</dbReference>
<organism evidence="6 7">
    <name type="scientific">Rhodococcus pyridinivorans KG-16</name>
    <dbReference type="NCBI Taxonomy" id="1441730"/>
    <lineage>
        <taxon>Bacteria</taxon>
        <taxon>Bacillati</taxon>
        <taxon>Actinomycetota</taxon>
        <taxon>Actinomycetes</taxon>
        <taxon>Mycobacteriales</taxon>
        <taxon>Nocardiaceae</taxon>
        <taxon>Rhodococcus</taxon>
    </lineage>
</organism>
<evidence type="ECO:0000256" key="1">
    <source>
        <dbReference type="ARBA" id="ARBA00009798"/>
    </source>
</evidence>
<accession>A0A0V9UMJ1</accession>
<dbReference type="CDD" id="cd00002">
    <property type="entry name" value="YbaK_deacylase"/>
    <property type="match status" value="1"/>
</dbReference>
<keyword evidence="3 4" id="KW-0456">Lyase</keyword>
<evidence type="ECO:0000256" key="3">
    <source>
        <dbReference type="ARBA" id="ARBA00023239"/>
    </source>
</evidence>
<evidence type="ECO:0000313" key="7">
    <source>
        <dbReference type="Proteomes" id="UP000053060"/>
    </source>
</evidence>
<dbReference type="EC" id="4.2.-.-" evidence="4"/>
<dbReference type="PANTHER" id="PTHR30411">
    <property type="entry name" value="CYTOPLASMIC PROTEIN"/>
    <property type="match status" value="1"/>
</dbReference>
<dbReference type="GO" id="GO:0002161">
    <property type="term" value="F:aminoacyl-tRNA deacylase activity"/>
    <property type="evidence" value="ECO:0007669"/>
    <property type="project" value="InterPro"/>
</dbReference>
<evidence type="ECO:0000313" key="6">
    <source>
        <dbReference type="EMBL" id="KSZ59222.1"/>
    </source>
</evidence>
<dbReference type="InterPro" id="IPR004369">
    <property type="entry name" value="Prolyl-tRNA_editing_YbaK/EbsC"/>
</dbReference>
<reference evidence="6 7" key="2">
    <citation type="journal article" date="2016" name="Genome Announc.">
        <title>Draft Genome Sequence of a Versatile Hydrocarbon-Degrading Bacterium, Rhodococcus pyridinivorans Strain KG-16, Collected from Oil Fields in India.</title>
        <authorList>
            <person name="Aggarwal R.K."/>
            <person name="Dawar C."/>
            <person name="Phanindranath R."/>
            <person name="Mutnuri L."/>
            <person name="Dayal A.M."/>
        </authorList>
    </citation>
    <scope>NUCLEOTIDE SEQUENCE [LARGE SCALE GENOMIC DNA]</scope>
    <source>
        <strain evidence="6 7">KG-16</strain>
    </source>
</reference>
<feature type="domain" description="YbaK/aminoacyl-tRNA synthetase-associated" evidence="5">
    <location>
        <begin position="36"/>
        <end position="153"/>
    </location>
</feature>
<evidence type="ECO:0000256" key="2">
    <source>
        <dbReference type="ARBA" id="ARBA00022917"/>
    </source>
</evidence>
<dbReference type="Pfam" id="PF04073">
    <property type="entry name" value="tRNA_edit"/>
    <property type="match status" value="1"/>
</dbReference>
<dbReference type="EMBL" id="AZXY01000003">
    <property type="protein sequence ID" value="KSZ59222.1"/>
    <property type="molecule type" value="Genomic_DNA"/>
</dbReference>
<evidence type="ECO:0000259" key="5">
    <source>
        <dbReference type="Pfam" id="PF04073"/>
    </source>
</evidence>
<gene>
    <name evidence="6" type="ORF">Z045_07680</name>
</gene>
<dbReference type="InterPro" id="IPR007214">
    <property type="entry name" value="YbaK/aa-tRNA-synth-assoc-dom"/>
</dbReference>
<dbReference type="RefSeq" id="WP_060651348.1">
    <property type="nucleotide sequence ID" value="NZ_AZXY01000003.1"/>
</dbReference>
<keyword evidence="6" id="KW-0030">Aminoacyl-tRNA synthetase</keyword>